<proteinExistence type="predicted"/>
<feature type="non-terminal residue" evidence="1">
    <location>
        <position position="1"/>
    </location>
</feature>
<gene>
    <name evidence="1" type="ORF">g.10438</name>
</gene>
<protein>
    <submittedName>
        <fullName evidence="1">Uncharacterized protein</fullName>
    </submittedName>
</protein>
<organism evidence="1">
    <name type="scientific">Homalodisca liturata</name>
    <dbReference type="NCBI Taxonomy" id="320908"/>
    <lineage>
        <taxon>Eukaryota</taxon>
        <taxon>Metazoa</taxon>
        <taxon>Ecdysozoa</taxon>
        <taxon>Arthropoda</taxon>
        <taxon>Hexapoda</taxon>
        <taxon>Insecta</taxon>
        <taxon>Pterygota</taxon>
        <taxon>Neoptera</taxon>
        <taxon>Paraneoptera</taxon>
        <taxon>Hemiptera</taxon>
        <taxon>Auchenorrhyncha</taxon>
        <taxon>Membracoidea</taxon>
        <taxon>Cicadellidae</taxon>
        <taxon>Cicadellinae</taxon>
        <taxon>Proconiini</taxon>
        <taxon>Homalodisca</taxon>
    </lineage>
</organism>
<reference evidence="1" key="1">
    <citation type="submission" date="2015-11" db="EMBL/GenBank/DDBJ databases">
        <title>De novo transcriptome assembly of four potential Pierce s Disease insect vectors from Arizona vineyards.</title>
        <authorList>
            <person name="Tassone E.E."/>
        </authorList>
    </citation>
    <scope>NUCLEOTIDE SEQUENCE</scope>
</reference>
<dbReference type="AlphaFoldDB" id="A0A1B6I8A1"/>
<evidence type="ECO:0000313" key="1">
    <source>
        <dbReference type="EMBL" id="JAS83152.1"/>
    </source>
</evidence>
<accession>A0A1B6I8A1</accession>
<dbReference type="EMBL" id="GECU01024554">
    <property type="protein sequence ID" value="JAS83152.1"/>
    <property type="molecule type" value="Transcribed_RNA"/>
</dbReference>
<name>A0A1B6I8A1_9HEMI</name>
<sequence length="111" mass="12651">CRNVCILPEPLSPHYHKRFQNRGVKIMKMSNLCFVVSYALALIGLKPVQVRSDRTYTDYLAPEYPERRVCDIYECDKVCQEIGGSYLTLTASCSETNGCACKDGERLVYED</sequence>